<feature type="transmembrane region" description="Helical" evidence="1">
    <location>
        <begin position="287"/>
        <end position="305"/>
    </location>
</feature>
<reference evidence="2" key="2">
    <citation type="journal article" date="2023" name="Microorganisms">
        <title>Genomic Characterization of Arcobacter butzleri Strains Isolated from Various Sources in Lithuania.</title>
        <authorList>
            <person name="Uljanovas D."/>
            <person name="Golz G."/>
            <person name="Fleischmann S."/>
            <person name="Kudirkiene E."/>
            <person name="Kasetiene N."/>
            <person name="Grineviciene A."/>
            <person name="Tamuleviciene E."/>
            <person name="Aksomaitiene J."/>
            <person name="Alter T."/>
            <person name="Malakauskas M."/>
        </authorList>
    </citation>
    <scope>NUCLEOTIDE SEQUENCE</scope>
    <source>
        <strain evidence="2">RCM39</strain>
    </source>
</reference>
<organism evidence="2 3">
    <name type="scientific">Aliarcobacter butzleri</name>
    <dbReference type="NCBI Taxonomy" id="28197"/>
    <lineage>
        <taxon>Bacteria</taxon>
        <taxon>Pseudomonadati</taxon>
        <taxon>Campylobacterota</taxon>
        <taxon>Epsilonproteobacteria</taxon>
        <taxon>Campylobacterales</taxon>
        <taxon>Arcobacteraceae</taxon>
        <taxon>Aliarcobacter</taxon>
    </lineage>
</organism>
<gene>
    <name evidence="2" type="ORF">O8C91_00730</name>
</gene>
<evidence type="ECO:0008006" key="4">
    <source>
        <dbReference type="Google" id="ProtNLM"/>
    </source>
</evidence>
<protein>
    <recommendedName>
        <fullName evidence="4">Glycosyltransferase RgtA/B/C/D-like domain-containing protein</fullName>
    </recommendedName>
</protein>
<sequence length="500" mass="59716">MIYSFLLFFILFVRYYIFKKAQSKAVDQWYWLKYRDETIKQKKCPPDMPEYLLEIKQWYPPFFGWFISKLPNSVFKYSNLITQILSFFRLILILVFAYFINIEFSLSIFLAIIVYLTAPILVYYDNQINSRIFGAIILDILVLSFFGYFEYSLSYLIFPILLFSILLLFTHKMSHQLYLFLLFGLTIFYNSFIPLFVYLIANIVALSFFNYKNYLKHHIEIVKFWHRNRYKLGAHQFYESDIYGKKGFVYNNRIHGNGLKSFIKKSSLIIGMLPFSLFVIINFEINFFGLIFLMTILFIFLTSFIDKFLCLGSGNLYTYNLVSIICFYLVYTDINIMSLHEQILISILFLMSIISIYKFYRGLKNESKNEDFVIALNFLKNSTLDRVMVIPFQLPDEIAYKTSKKVFWGGHGYGFLLLEPYFPVFNQKVEKAIEDWNLGAIFLQKDYWPEFFQKVDMSIFNIVFENKQYVILEVKNWKDKDKIPNWAIDKYPDLFGDKNV</sequence>
<proteinExistence type="predicted"/>
<evidence type="ECO:0000256" key="1">
    <source>
        <dbReference type="SAM" id="Phobius"/>
    </source>
</evidence>
<comment type="caution">
    <text evidence="2">The sequence shown here is derived from an EMBL/GenBank/DDBJ whole genome shotgun (WGS) entry which is preliminary data.</text>
</comment>
<keyword evidence="1" id="KW-1133">Transmembrane helix</keyword>
<keyword evidence="1" id="KW-0472">Membrane</keyword>
<accession>A0AAW7PMP4</accession>
<feature type="transmembrane region" description="Helical" evidence="1">
    <location>
        <begin position="343"/>
        <end position="360"/>
    </location>
</feature>
<dbReference type="RefSeq" id="WP_301344657.1">
    <property type="nucleotide sequence ID" value="NZ_JAPZDB010000004.1"/>
</dbReference>
<keyword evidence="1" id="KW-0812">Transmembrane</keyword>
<dbReference type="EMBL" id="JAPZDC010000001">
    <property type="protein sequence ID" value="MDN5062710.1"/>
    <property type="molecule type" value="Genomic_DNA"/>
</dbReference>
<feature type="transmembrane region" description="Helical" evidence="1">
    <location>
        <begin position="177"/>
        <end position="209"/>
    </location>
</feature>
<reference evidence="2" key="1">
    <citation type="submission" date="2022-12" db="EMBL/GenBank/DDBJ databases">
        <authorList>
            <person name="Uljanovas D."/>
        </authorList>
    </citation>
    <scope>NUCLEOTIDE SEQUENCE</scope>
    <source>
        <strain evidence="2">RCM39</strain>
    </source>
</reference>
<name>A0AAW7PMP4_9BACT</name>
<dbReference type="AlphaFoldDB" id="A0AAW7PMP4"/>
<evidence type="ECO:0000313" key="3">
    <source>
        <dbReference type="Proteomes" id="UP001171529"/>
    </source>
</evidence>
<feature type="transmembrane region" description="Helical" evidence="1">
    <location>
        <begin position="155"/>
        <end position="171"/>
    </location>
</feature>
<feature type="transmembrane region" description="Helical" evidence="1">
    <location>
        <begin position="80"/>
        <end position="99"/>
    </location>
</feature>
<evidence type="ECO:0000313" key="2">
    <source>
        <dbReference type="EMBL" id="MDN5062710.1"/>
    </source>
</evidence>
<feature type="transmembrane region" description="Helical" evidence="1">
    <location>
        <begin position="317"/>
        <end position="337"/>
    </location>
</feature>
<feature type="transmembrane region" description="Helical" evidence="1">
    <location>
        <begin position="130"/>
        <end position="148"/>
    </location>
</feature>
<feature type="transmembrane region" description="Helical" evidence="1">
    <location>
        <begin position="106"/>
        <end position="124"/>
    </location>
</feature>
<dbReference type="Proteomes" id="UP001171529">
    <property type="component" value="Unassembled WGS sequence"/>
</dbReference>